<protein>
    <recommendedName>
        <fullName evidence="10">Mid2 domain-containing protein</fullName>
    </recommendedName>
</protein>
<feature type="compositionally biased region" description="Basic residues" evidence="5">
    <location>
        <begin position="324"/>
        <end position="334"/>
    </location>
</feature>
<dbReference type="GeneID" id="70135022"/>
<feature type="region of interest" description="Disordered" evidence="5">
    <location>
        <begin position="229"/>
        <end position="257"/>
    </location>
</feature>
<dbReference type="PANTHER" id="PTHR15549">
    <property type="entry name" value="PAIRED IMMUNOGLOBULIN-LIKE TYPE 2 RECEPTOR"/>
    <property type="match status" value="1"/>
</dbReference>
<comment type="caution">
    <text evidence="8">The sequence shown here is derived from an EMBL/GenBank/DDBJ whole genome shotgun (WGS) entry which is preliminary data.</text>
</comment>
<sequence length="408" mass="43686">MRISLLLIAAVGSARAAWLKWSVDSTPTWNPPRETGPAGDGDQVIGWTPKPTQAPGYKSDGDLVLDLLRRDTFTTTNWTNSETCGWVSGVSSYPWTCGEDFECSTNGDHAVACVSGDYEPFFISCFDFQASKAGSCDNLGSNTGCCQSSAAPACVTYIWTGSPVRSQFKCGTATAITSMLDEPQFVIDASISASKSSESAALASSESASRASVSASLASEASEASLSKSTATLSDGTTVTTTAEPLSSGTSTSTNNTVNTGVIVGAAVGGGLGLLLLLLLIICCCRRRRKSKKTSYNLSYKKNNNEKTTIYDSRREKRSAERRQHGRQASRARSQRPSLEEDHRDDETYQHGFIGGLSGQSPSAPRQAHVTGDDRPVYAPQYHFHVVDGGRNSRQSSIVETTRNYRDS</sequence>
<organism evidence="8 9">
    <name type="scientific">Truncatella angustata</name>
    <dbReference type="NCBI Taxonomy" id="152316"/>
    <lineage>
        <taxon>Eukaryota</taxon>
        <taxon>Fungi</taxon>
        <taxon>Dikarya</taxon>
        <taxon>Ascomycota</taxon>
        <taxon>Pezizomycotina</taxon>
        <taxon>Sordariomycetes</taxon>
        <taxon>Xylariomycetidae</taxon>
        <taxon>Amphisphaeriales</taxon>
        <taxon>Sporocadaceae</taxon>
        <taxon>Truncatella</taxon>
    </lineage>
</organism>
<keyword evidence="9" id="KW-1185">Reference proteome</keyword>
<dbReference type="AlphaFoldDB" id="A0A9P8UVZ0"/>
<evidence type="ECO:0000313" key="9">
    <source>
        <dbReference type="Proteomes" id="UP000758603"/>
    </source>
</evidence>
<keyword evidence="4 6" id="KW-0472">Membrane</keyword>
<dbReference type="GO" id="GO:0016020">
    <property type="term" value="C:membrane"/>
    <property type="evidence" value="ECO:0007669"/>
    <property type="project" value="UniProtKB-SubCell"/>
</dbReference>
<dbReference type="GO" id="GO:0071944">
    <property type="term" value="C:cell periphery"/>
    <property type="evidence" value="ECO:0007669"/>
    <property type="project" value="UniProtKB-ARBA"/>
</dbReference>
<keyword evidence="3 6" id="KW-1133">Transmembrane helix</keyword>
<keyword evidence="7" id="KW-0732">Signal</keyword>
<evidence type="ECO:0000256" key="4">
    <source>
        <dbReference type="ARBA" id="ARBA00023136"/>
    </source>
</evidence>
<evidence type="ECO:0000256" key="7">
    <source>
        <dbReference type="SAM" id="SignalP"/>
    </source>
</evidence>
<feature type="compositionally biased region" description="Polar residues" evidence="5">
    <location>
        <begin position="392"/>
        <end position="402"/>
    </location>
</feature>
<dbReference type="EMBL" id="JAGPXC010000001">
    <property type="protein sequence ID" value="KAH6659024.1"/>
    <property type="molecule type" value="Genomic_DNA"/>
</dbReference>
<comment type="subcellular location">
    <subcellularLocation>
        <location evidence="1">Membrane</location>
        <topology evidence="1">Single-pass membrane protein</topology>
    </subcellularLocation>
</comment>
<dbReference type="OrthoDB" id="5347452at2759"/>
<evidence type="ECO:0008006" key="10">
    <source>
        <dbReference type="Google" id="ProtNLM"/>
    </source>
</evidence>
<dbReference type="InterPro" id="IPR051694">
    <property type="entry name" value="Immunoregulatory_rcpt-like"/>
</dbReference>
<feature type="compositionally biased region" description="Low complexity" evidence="5">
    <location>
        <begin position="247"/>
        <end position="257"/>
    </location>
</feature>
<evidence type="ECO:0000256" key="3">
    <source>
        <dbReference type="ARBA" id="ARBA00022989"/>
    </source>
</evidence>
<gene>
    <name evidence="8" type="ORF">BKA67DRAFT_652292</name>
</gene>
<proteinExistence type="predicted"/>
<reference evidence="8" key="1">
    <citation type="journal article" date="2021" name="Nat. Commun.">
        <title>Genetic determinants of endophytism in the Arabidopsis root mycobiome.</title>
        <authorList>
            <person name="Mesny F."/>
            <person name="Miyauchi S."/>
            <person name="Thiergart T."/>
            <person name="Pickel B."/>
            <person name="Atanasova L."/>
            <person name="Karlsson M."/>
            <person name="Huettel B."/>
            <person name="Barry K.W."/>
            <person name="Haridas S."/>
            <person name="Chen C."/>
            <person name="Bauer D."/>
            <person name="Andreopoulos W."/>
            <person name="Pangilinan J."/>
            <person name="LaButti K."/>
            <person name="Riley R."/>
            <person name="Lipzen A."/>
            <person name="Clum A."/>
            <person name="Drula E."/>
            <person name="Henrissat B."/>
            <person name="Kohler A."/>
            <person name="Grigoriev I.V."/>
            <person name="Martin F.M."/>
            <person name="Hacquard S."/>
        </authorList>
    </citation>
    <scope>NUCLEOTIDE SEQUENCE</scope>
    <source>
        <strain evidence="8">MPI-SDFR-AT-0073</strain>
    </source>
</reference>
<dbReference type="Proteomes" id="UP000758603">
    <property type="component" value="Unassembled WGS sequence"/>
</dbReference>
<evidence type="ECO:0000256" key="1">
    <source>
        <dbReference type="ARBA" id="ARBA00004167"/>
    </source>
</evidence>
<feature type="chain" id="PRO_5040343349" description="Mid2 domain-containing protein" evidence="7">
    <location>
        <begin position="17"/>
        <end position="408"/>
    </location>
</feature>
<feature type="transmembrane region" description="Helical" evidence="6">
    <location>
        <begin position="262"/>
        <end position="285"/>
    </location>
</feature>
<feature type="compositionally biased region" description="Basic and acidic residues" evidence="5">
    <location>
        <begin position="312"/>
        <end position="323"/>
    </location>
</feature>
<feature type="compositionally biased region" description="Polar residues" evidence="5">
    <location>
        <begin position="235"/>
        <end position="245"/>
    </location>
</feature>
<feature type="compositionally biased region" description="Basic and acidic residues" evidence="5">
    <location>
        <begin position="338"/>
        <end position="349"/>
    </location>
</feature>
<accession>A0A9P8UVZ0</accession>
<evidence type="ECO:0000256" key="6">
    <source>
        <dbReference type="SAM" id="Phobius"/>
    </source>
</evidence>
<dbReference type="RefSeq" id="XP_045963155.1">
    <property type="nucleotide sequence ID" value="XM_046106131.1"/>
</dbReference>
<feature type="region of interest" description="Disordered" evidence="5">
    <location>
        <begin position="307"/>
        <end position="408"/>
    </location>
</feature>
<feature type="signal peptide" evidence="7">
    <location>
        <begin position="1"/>
        <end position="16"/>
    </location>
</feature>
<evidence type="ECO:0000256" key="5">
    <source>
        <dbReference type="SAM" id="MobiDB-lite"/>
    </source>
</evidence>
<keyword evidence="2 6" id="KW-0812">Transmembrane</keyword>
<evidence type="ECO:0000313" key="8">
    <source>
        <dbReference type="EMBL" id="KAH6659024.1"/>
    </source>
</evidence>
<name>A0A9P8UVZ0_9PEZI</name>
<evidence type="ECO:0000256" key="2">
    <source>
        <dbReference type="ARBA" id="ARBA00022692"/>
    </source>
</evidence>